<sequence>MGMKAAIATTRSTGSIITTKGLLLTFLVVMLGLGGCATTKKGPGTLSPPLKRLDISSEFGSRGGRPHYGIDLTADQGTKVMSSADGKVIFAGKQRGFGKIVIIDHGGGVQTYYAHLSRIKTSKGKKVDRGQTIGLVGKTGNASGPHLHFEVRHGGTPVDPLLQLSTLPRG</sequence>
<reference evidence="2 3" key="1">
    <citation type="submission" date="2018-08" db="EMBL/GenBank/DDBJ databases">
        <title>Parvularcula sp. SM1705, isolated from surface water of the South Sea China.</title>
        <authorList>
            <person name="Sun L."/>
        </authorList>
    </citation>
    <scope>NUCLEOTIDE SEQUENCE [LARGE SCALE GENOMIC DNA]</scope>
    <source>
        <strain evidence="2 3">SM1705</strain>
    </source>
</reference>
<dbReference type="InterPro" id="IPR016047">
    <property type="entry name" value="M23ase_b-sheet_dom"/>
</dbReference>
<dbReference type="Pfam" id="PF01551">
    <property type="entry name" value="Peptidase_M23"/>
    <property type="match status" value="1"/>
</dbReference>
<name>A0A371RJH4_9PROT</name>
<dbReference type="Gene3D" id="2.70.70.10">
    <property type="entry name" value="Glucose Permease (Domain IIA)"/>
    <property type="match status" value="1"/>
</dbReference>
<evidence type="ECO:0000259" key="1">
    <source>
        <dbReference type="Pfam" id="PF01551"/>
    </source>
</evidence>
<protein>
    <submittedName>
        <fullName evidence="2">M23 family peptidase</fullName>
    </submittedName>
</protein>
<dbReference type="PANTHER" id="PTHR21666">
    <property type="entry name" value="PEPTIDASE-RELATED"/>
    <property type="match status" value="1"/>
</dbReference>
<dbReference type="SUPFAM" id="SSF51261">
    <property type="entry name" value="Duplicated hybrid motif"/>
    <property type="match status" value="1"/>
</dbReference>
<dbReference type="EMBL" id="QUQO01000001">
    <property type="protein sequence ID" value="RFB05604.1"/>
    <property type="molecule type" value="Genomic_DNA"/>
</dbReference>
<feature type="domain" description="M23ase beta-sheet core" evidence="1">
    <location>
        <begin position="66"/>
        <end position="160"/>
    </location>
</feature>
<evidence type="ECO:0000313" key="3">
    <source>
        <dbReference type="Proteomes" id="UP000264589"/>
    </source>
</evidence>
<evidence type="ECO:0000313" key="2">
    <source>
        <dbReference type="EMBL" id="RFB05604.1"/>
    </source>
</evidence>
<organism evidence="2 3">
    <name type="scientific">Parvularcula marina</name>
    <dbReference type="NCBI Taxonomy" id="2292771"/>
    <lineage>
        <taxon>Bacteria</taxon>
        <taxon>Pseudomonadati</taxon>
        <taxon>Pseudomonadota</taxon>
        <taxon>Alphaproteobacteria</taxon>
        <taxon>Parvularculales</taxon>
        <taxon>Parvularculaceae</taxon>
        <taxon>Parvularcula</taxon>
    </lineage>
</organism>
<dbReference type="InterPro" id="IPR050570">
    <property type="entry name" value="Cell_wall_metabolism_enzyme"/>
</dbReference>
<dbReference type="AlphaFoldDB" id="A0A371RJH4"/>
<keyword evidence="3" id="KW-1185">Reference proteome</keyword>
<dbReference type="InterPro" id="IPR011055">
    <property type="entry name" value="Dup_hybrid_motif"/>
</dbReference>
<dbReference type="CDD" id="cd12797">
    <property type="entry name" value="M23_peptidase"/>
    <property type="match status" value="1"/>
</dbReference>
<dbReference type="Proteomes" id="UP000264589">
    <property type="component" value="Unassembled WGS sequence"/>
</dbReference>
<proteinExistence type="predicted"/>
<comment type="caution">
    <text evidence="2">The sequence shown here is derived from an EMBL/GenBank/DDBJ whole genome shotgun (WGS) entry which is preliminary data.</text>
</comment>
<dbReference type="GO" id="GO:0004222">
    <property type="term" value="F:metalloendopeptidase activity"/>
    <property type="evidence" value="ECO:0007669"/>
    <property type="project" value="TreeGrafter"/>
</dbReference>
<dbReference type="InParanoid" id="A0A371RJH4"/>
<dbReference type="PANTHER" id="PTHR21666:SF290">
    <property type="entry name" value="PEPTIDASE M23 DOMAIN PROTEIN"/>
    <property type="match status" value="1"/>
</dbReference>
<gene>
    <name evidence="2" type="ORF">DX908_10210</name>
</gene>
<accession>A0A371RJH4</accession>